<evidence type="ECO:0000259" key="1">
    <source>
        <dbReference type="Pfam" id="PF01850"/>
    </source>
</evidence>
<protein>
    <recommendedName>
        <fullName evidence="1">PIN domain-containing protein</fullName>
    </recommendedName>
</protein>
<comment type="caution">
    <text evidence="2">The sequence shown here is derived from an EMBL/GenBank/DDBJ whole genome shotgun (WGS) entry which is preliminary data.</text>
</comment>
<dbReference type="GO" id="GO:0004521">
    <property type="term" value="F:RNA endonuclease activity"/>
    <property type="evidence" value="ECO:0007669"/>
    <property type="project" value="InterPro"/>
</dbReference>
<evidence type="ECO:0000313" key="3">
    <source>
        <dbReference type="Proteomes" id="UP000228500"/>
    </source>
</evidence>
<dbReference type="InterPro" id="IPR002716">
    <property type="entry name" value="PIN_dom"/>
</dbReference>
<dbReference type="Pfam" id="PF01850">
    <property type="entry name" value="PIN"/>
    <property type="match status" value="1"/>
</dbReference>
<dbReference type="InterPro" id="IPR039018">
    <property type="entry name" value="VapC20-like"/>
</dbReference>
<dbReference type="AlphaFoldDB" id="A0A2M7LLN2"/>
<dbReference type="SUPFAM" id="SSF88723">
    <property type="entry name" value="PIN domain-like"/>
    <property type="match status" value="1"/>
</dbReference>
<evidence type="ECO:0000313" key="2">
    <source>
        <dbReference type="EMBL" id="PIX68970.1"/>
    </source>
</evidence>
<dbReference type="EMBL" id="PFJH01000019">
    <property type="protein sequence ID" value="PIX68970.1"/>
    <property type="molecule type" value="Genomic_DNA"/>
</dbReference>
<dbReference type="Proteomes" id="UP000228500">
    <property type="component" value="Unassembled WGS sequence"/>
</dbReference>
<proteinExistence type="predicted"/>
<gene>
    <name evidence="2" type="ORF">COZ40_00435</name>
</gene>
<sequence>MDSTLSIFVDSDAFVALIKKDDSNHKRAEQIFNALQDKKVTFYTSNYVFAESVTVISQRIGKDIALQFIESLKAKGTLFSTIWVTKEIEEEAIKIFKKQQSKNISLVDCSNMAIIEINKFDGIFSFDQNYKTNKIHLVEEHI</sequence>
<accession>A0A2M7LLN2</accession>
<reference evidence="3" key="1">
    <citation type="submission" date="2017-09" db="EMBL/GenBank/DDBJ databases">
        <title>Depth-based differentiation of microbial function through sediment-hosted aquifers and enrichment of novel symbionts in the deep terrestrial subsurface.</title>
        <authorList>
            <person name="Probst A.J."/>
            <person name="Ladd B."/>
            <person name="Jarett J.K."/>
            <person name="Geller-Mcgrath D.E."/>
            <person name="Sieber C.M.K."/>
            <person name="Emerson J.B."/>
            <person name="Anantharaman K."/>
            <person name="Thomas B.C."/>
            <person name="Malmstrom R."/>
            <person name="Stieglmeier M."/>
            <person name="Klingl A."/>
            <person name="Woyke T."/>
            <person name="Ryan C.M."/>
            <person name="Banfield J.F."/>
        </authorList>
    </citation>
    <scope>NUCLEOTIDE SEQUENCE [LARGE SCALE GENOMIC DNA]</scope>
</reference>
<feature type="domain" description="PIN" evidence="1">
    <location>
        <begin position="7"/>
        <end position="131"/>
    </location>
</feature>
<dbReference type="GO" id="GO:0016075">
    <property type="term" value="P:rRNA catabolic process"/>
    <property type="evidence" value="ECO:0007669"/>
    <property type="project" value="TreeGrafter"/>
</dbReference>
<dbReference type="Gene3D" id="3.40.50.1010">
    <property type="entry name" value="5'-nuclease"/>
    <property type="match status" value="1"/>
</dbReference>
<dbReference type="PANTHER" id="PTHR42188:SF1">
    <property type="entry name" value="23S RRNA-SPECIFIC ENDONUCLEASE VAPC20"/>
    <property type="match status" value="1"/>
</dbReference>
<organism evidence="2 3">
    <name type="scientific">Candidatus Roizmanbacteria bacterium CG_4_10_14_3_um_filter_39_13</name>
    <dbReference type="NCBI Taxonomy" id="1974831"/>
    <lineage>
        <taxon>Bacteria</taxon>
        <taxon>Candidatus Roizmaniibacteriota</taxon>
    </lineage>
</organism>
<dbReference type="PANTHER" id="PTHR42188">
    <property type="entry name" value="23S RRNA-SPECIFIC ENDONUCLEASE VAPC20"/>
    <property type="match status" value="1"/>
</dbReference>
<dbReference type="InterPro" id="IPR029060">
    <property type="entry name" value="PIN-like_dom_sf"/>
</dbReference>
<name>A0A2M7LLN2_9BACT</name>